<dbReference type="GO" id="GO:0032259">
    <property type="term" value="P:methylation"/>
    <property type="evidence" value="ECO:0007669"/>
    <property type="project" value="UniProtKB-KW"/>
</dbReference>
<organism evidence="8 9">
    <name type="scientific">Cymbomonas tetramitiformis</name>
    <dbReference type="NCBI Taxonomy" id="36881"/>
    <lineage>
        <taxon>Eukaryota</taxon>
        <taxon>Viridiplantae</taxon>
        <taxon>Chlorophyta</taxon>
        <taxon>Pyramimonadophyceae</taxon>
        <taxon>Pyramimonadales</taxon>
        <taxon>Pyramimonadaceae</taxon>
        <taxon>Cymbomonas</taxon>
    </lineage>
</organism>
<dbReference type="InterPro" id="IPR007848">
    <property type="entry name" value="Small_mtfrase_dom"/>
</dbReference>
<evidence type="ECO:0000256" key="6">
    <source>
        <dbReference type="ARBA" id="ARBA00023242"/>
    </source>
</evidence>
<name>A0AAE0GAY5_9CHLO</name>
<dbReference type="EMBL" id="LGRX02007527">
    <property type="protein sequence ID" value="KAK3274792.1"/>
    <property type="molecule type" value="Genomic_DNA"/>
</dbReference>
<keyword evidence="4" id="KW-0808">Transferase</keyword>
<dbReference type="InterPro" id="IPR004557">
    <property type="entry name" value="PrmC-related"/>
</dbReference>
<dbReference type="InterPro" id="IPR029063">
    <property type="entry name" value="SAM-dependent_MTases_sf"/>
</dbReference>
<comment type="caution">
    <text evidence="8">The sequence shown here is derived from an EMBL/GenBank/DDBJ whole genome shotgun (WGS) entry which is preliminary data.</text>
</comment>
<keyword evidence="3" id="KW-0489">Methyltransferase</keyword>
<reference evidence="8 9" key="1">
    <citation type="journal article" date="2015" name="Genome Biol. Evol.">
        <title>Comparative Genomics of a Bacterivorous Green Alga Reveals Evolutionary Causalities and Consequences of Phago-Mixotrophic Mode of Nutrition.</title>
        <authorList>
            <person name="Burns J.A."/>
            <person name="Paasch A."/>
            <person name="Narechania A."/>
            <person name="Kim E."/>
        </authorList>
    </citation>
    <scope>NUCLEOTIDE SEQUENCE [LARGE SCALE GENOMIC DNA]</scope>
    <source>
        <strain evidence="8 9">PLY_AMNH</strain>
    </source>
</reference>
<dbReference type="GO" id="GO:0008276">
    <property type="term" value="F:protein methyltransferase activity"/>
    <property type="evidence" value="ECO:0007669"/>
    <property type="project" value="TreeGrafter"/>
</dbReference>
<sequence length="214" mass="22876">MPPKIAEIKLTHFDGEVYEPAEDSFMLVDALVDDWPNIEKTSPTICLEIGSGTGYVICSAALLLQGSGVCFATDVNPRAAAATQATLAAHGVSAEVAIGDLFAGLQPRLSGQVDVLLFNPPYVPTPSEEVGRGGVSAAWAGGDKGREVIDRVLPQVNRLLSATGCLLMVLVQENDIEEVCQRLQESGLQSRVLLKRTADEEILFILKAWNSSLQ</sequence>
<dbReference type="AlphaFoldDB" id="A0AAE0GAY5"/>
<evidence type="ECO:0000256" key="4">
    <source>
        <dbReference type="ARBA" id="ARBA00022679"/>
    </source>
</evidence>
<dbReference type="GO" id="GO:0003676">
    <property type="term" value="F:nucleic acid binding"/>
    <property type="evidence" value="ECO:0007669"/>
    <property type="project" value="InterPro"/>
</dbReference>
<dbReference type="PANTHER" id="PTHR45875">
    <property type="entry name" value="METHYLTRANSFERASE N6AMT1"/>
    <property type="match status" value="1"/>
</dbReference>
<dbReference type="PANTHER" id="PTHR45875:SF1">
    <property type="entry name" value="METHYLTRANSFERASE N6AMT1"/>
    <property type="match status" value="1"/>
</dbReference>
<evidence type="ECO:0000259" key="7">
    <source>
        <dbReference type="Pfam" id="PF05175"/>
    </source>
</evidence>
<evidence type="ECO:0000256" key="3">
    <source>
        <dbReference type="ARBA" id="ARBA00022603"/>
    </source>
</evidence>
<proteinExistence type="inferred from homology"/>
<feature type="domain" description="Methyltransferase small" evidence="7">
    <location>
        <begin position="45"/>
        <end position="123"/>
    </location>
</feature>
<gene>
    <name evidence="8" type="ORF">CYMTET_17042</name>
</gene>
<accession>A0AAE0GAY5</accession>
<dbReference type="GO" id="GO:0008757">
    <property type="term" value="F:S-adenosylmethionine-dependent methyltransferase activity"/>
    <property type="evidence" value="ECO:0007669"/>
    <property type="project" value="TreeGrafter"/>
</dbReference>
<dbReference type="Pfam" id="PF05175">
    <property type="entry name" value="MTS"/>
    <property type="match status" value="1"/>
</dbReference>
<evidence type="ECO:0000256" key="1">
    <source>
        <dbReference type="ARBA" id="ARBA00004123"/>
    </source>
</evidence>
<protein>
    <recommendedName>
        <fullName evidence="7">Methyltransferase small domain-containing protein</fullName>
    </recommendedName>
</protein>
<dbReference type="CDD" id="cd02440">
    <property type="entry name" value="AdoMet_MTases"/>
    <property type="match status" value="1"/>
</dbReference>
<keyword evidence="6" id="KW-0539">Nucleus</keyword>
<dbReference type="GO" id="GO:0005634">
    <property type="term" value="C:nucleus"/>
    <property type="evidence" value="ECO:0007669"/>
    <property type="project" value="UniProtKB-SubCell"/>
</dbReference>
<evidence type="ECO:0000313" key="9">
    <source>
        <dbReference type="Proteomes" id="UP001190700"/>
    </source>
</evidence>
<comment type="similarity">
    <text evidence="2">Belongs to the eukaryotic/archaeal PrmC-related family.</text>
</comment>
<dbReference type="NCBIfam" id="TIGR00537">
    <property type="entry name" value="hemK_rel_arch"/>
    <property type="match status" value="1"/>
</dbReference>
<dbReference type="Proteomes" id="UP001190700">
    <property type="component" value="Unassembled WGS sequence"/>
</dbReference>
<evidence type="ECO:0000313" key="8">
    <source>
        <dbReference type="EMBL" id="KAK3274792.1"/>
    </source>
</evidence>
<comment type="subcellular location">
    <subcellularLocation>
        <location evidence="1">Nucleus</location>
    </subcellularLocation>
</comment>
<evidence type="ECO:0000256" key="2">
    <source>
        <dbReference type="ARBA" id="ARBA00006149"/>
    </source>
</evidence>
<dbReference type="Gene3D" id="3.40.50.150">
    <property type="entry name" value="Vaccinia Virus protein VP39"/>
    <property type="match status" value="1"/>
</dbReference>
<dbReference type="PROSITE" id="PS00092">
    <property type="entry name" value="N6_MTASE"/>
    <property type="match status" value="1"/>
</dbReference>
<dbReference type="SUPFAM" id="SSF53335">
    <property type="entry name" value="S-adenosyl-L-methionine-dependent methyltransferases"/>
    <property type="match status" value="1"/>
</dbReference>
<dbReference type="GO" id="GO:0035657">
    <property type="term" value="C:eRF1 methyltransferase complex"/>
    <property type="evidence" value="ECO:0007669"/>
    <property type="project" value="TreeGrafter"/>
</dbReference>
<dbReference type="InterPro" id="IPR002052">
    <property type="entry name" value="DNA_methylase_N6_adenine_CS"/>
</dbReference>
<keyword evidence="5" id="KW-0949">S-adenosyl-L-methionine</keyword>
<evidence type="ECO:0000256" key="5">
    <source>
        <dbReference type="ARBA" id="ARBA00022691"/>
    </source>
</evidence>
<dbReference type="InterPro" id="IPR052190">
    <property type="entry name" value="Euk-Arch_PrmC-MTase"/>
</dbReference>
<keyword evidence="9" id="KW-1185">Reference proteome</keyword>
<dbReference type="FunFam" id="3.40.50.150:FF:000077">
    <property type="entry name" value="HemK methyltransferase family member 2"/>
    <property type="match status" value="1"/>
</dbReference>